<dbReference type="EMBL" id="LNQM01000002">
    <property type="protein sequence ID" value="KSU77573.1"/>
    <property type="molecule type" value="Genomic_DNA"/>
</dbReference>
<name>A0A0V8IS42_9MICC</name>
<dbReference type="InterPro" id="IPR009081">
    <property type="entry name" value="PP-bd_ACP"/>
</dbReference>
<dbReference type="GO" id="GO:0005737">
    <property type="term" value="C:cytoplasm"/>
    <property type="evidence" value="ECO:0007669"/>
    <property type="project" value="TreeGrafter"/>
</dbReference>
<dbReference type="Pfam" id="PF00550">
    <property type="entry name" value="PP-binding"/>
    <property type="match status" value="1"/>
</dbReference>
<dbReference type="RefSeq" id="WP_058267166.1">
    <property type="nucleotide sequence ID" value="NZ_FMAZ01000002.1"/>
</dbReference>
<keyword evidence="5" id="KW-1185">Reference proteome</keyword>
<dbReference type="PROSITE" id="PS00012">
    <property type="entry name" value="PHOSPHOPANTETHEINE"/>
    <property type="match status" value="1"/>
</dbReference>
<dbReference type="InterPro" id="IPR036736">
    <property type="entry name" value="ACP-like_sf"/>
</dbReference>
<dbReference type="InterPro" id="IPR050091">
    <property type="entry name" value="PKS_NRPS_Biosynth_Enz"/>
</dbReference>
<dbReference type="GO" id="GO:0031177">
    <property type="term" value="F:phosphopantetheine binding"/>
    <property type="evidence" value="ECO:0007669"/>
    <property type="project" value="InterPro"/>
</dbReference>
<dbReference type="PANTHER" id="PTHR43775:SF37">
    <property type="entry name" value="SI:DKEY-61P9.11"/>
    <property type="match status" value="1"/>
</dbReference>
<dbReference type="SUPFAM" id="SSF47336">
    <property type="entry name" value="ACP-like"/>
    <property type="match status" value="1"/>
</dbReference>
<dbReference type="SMART" id="SM01294">
    <property type="entry name" value="PKS_PP_betabranch"/>
    <property type="match status" value="1"/>
</dbReference>
<organism evidence="4 5">
    <name type="scientific">Pseudarthrobacter enclensis</name>
    <dbReference type="NCBI Taxonomy" id="993070"/>
    <lineage>
        <taxon>Bacteria</taxon>
        <taxon>Bacillati</taxon>
        <taxon>Actinomycetota</taxon>
        <taxon>Actinomycetes</taxon>
        <taxon>Micrococcales</taxon>
        <taxon>Micrococcaceae</taxon>
        <taxon>Pseudarthrobacter</taxon>
    </lineage>
</organism>
<dbReference type="AlphaFoldDB" id="A0A0V8IS42"/>
<accession>A0A0V8IS42</accession>
<evidence type="ECO:0000313" key="5">
    <source>
        <dbReference type="Proteomes" id="UP000053199"/>
    </source>
</evidence>
<evidence type="ECO:0000256" key="2">
    <source>
        <dbReference type="ARBA" id="ARBA00022553"/>
    </source>
</evidence>
<feature type="domain" description="Carrier" evidence="3">
    <location>
        <begin position="5"/>
        <end position="81"/>
    </location>
</feature>
<dbReference type="OrthoDB" id="9023404at2"/>
<keyword evidence="1" id="KW-0596">Phosphopantetheine</keyword>
<proteinExistence type="predicted"/>
<dbReference type="GO" id="GO:0005886">
    <property type="term" value="C:plasma membrane"/>
    <property type="evidence" value="ECO:0007669"/>
    <property type="project" value="TreeGrafter"/>
</dbReference>
<protein>
    <recommendedName>
        <fullName evidence="3">Carrier domain-containing protein</fullName>
    </recommendedName>
</protein>
<dbReference type="GO" id="GO:0071770">
    <property type="term" value="P:DIM/DIP cell wall layer assembly"/>
    <property type="evidence" value="ECO:0007669"/>
    <property type="project" value="TreeGrafter"/>
</dbReference>
<dbReference type="GO" id="GO:0004312">
    <property type="term" value="F:fatty acid synthase activity"/>
    <property type="evidence" value="ECO:0007669"/>
    <property type="project" value="TreeGrafter"/>
</dbReference>
<sequence>MNATTSHAAHVSWLTTRVSGMLDVDPTELDADLPLAELGLSSLQAVELAGDLEDRLGRAVDPTVVYDHPTIAALADFAVST</sequence>
<dbReference type="InterPro" id="IPR006162">
    <property type="entry name" value="Ppantetheine_attach_site"/>
</dbReference>
<dbReference type="PROSITE" id="PS50075">
    <property type="entry name" value="CARRIER"/>
    <property type="match status" value="1"/>
</dbReference>
<comment type="caution">
    <text evidence="4">The sequence shown here is derived from an EMBL/GenBank/DDBJ whole genome shotgun (WGS) entry which is preliminary data.</text>
</comment>
<dbReference type="Proteomes" id="UP000053199">
    <property type="component" value="Unassembled WGS sequence"/>
</dbReference>
<dbReference type="PANTHER" id="PTHR43775">
    <property type="entry name" value="FATTY ACID SYNTHASE"/>
    <property type="match status" value="1"/>
</dbReference>
<dbReference type="GO" id="GO:0006633">
    <property type="term" value="P:fatty acid biosynthetic process"/>
    <property type="evidence" value="ECO:0007669"/>
    <property type="project" value="TreeGrafter"/>
</dbReference>
<reference evidence="4 5" key="1">
    <citation type="journal article" date="2014" name="Arch. Microbiol.">
        <title>Arthrobacter enclensis sp. nov., isolated from sediment sample.</title>
        <authorList>
            <person name="Dastager S.G."/>
            <person name="Liu Q."/>
            <person name="Tang S.K."/>
            <person name="Krishnamurthi S."/>
            <person name="Lee J.C."/>
            <person name="Li W.J."/>
        </authorList>
    </citation>
    <scope>NUCLEOTIDE SEQUENCE [LARGE SCALE GENOMIC DNA]</scope>
    <source>
        <strain evidence="4 5">NIO-1008</strain>
    </source>
</reference>
<dbReference type="InterPro" id="IPR020806">
    <property type="entry name" value="PKS_PP-bd"/>
</dbReference>
<evidence type="ECO:0000256" key="1">
    <source>
        <dbReference type="ARBA" id="ARBA00022450"/>
    </source>
</evidence>
<evidence type="ECO:0000259" key="3">
    <source>
        <dbReference type="PROSITE" id="PS50075"/>
    </source>
</evidence>
<keyword evidence="2" id="KW-0597">Phosphoprotein</keyword>
<dbReference type="STRING" id="993070.AS031_05705"/>
<dbReference type="Gene3D" id="1.10.1200.10">
    <property type="entry name" value="ACP-like"/>
    <property type="match status" value="1"/>
</dbReference>
<gene>
    <name evidence="4" type="ORF">AS031_05705</name>
</gene>
<dbReference type="SMART" id="SM00823">
    <property type="entry name" value="PKS_PP"/>
    <property type="match status" value="1"/>
</dbReference>
<evidence type="ECO:0000313" key="4">
    <source>
        <dbReference type="EMBL" id="KSU77573.1"/>
    </source>
</evidence>